<keyword evidence="2" id="KW-1185">Reference proteome</keyword>
<sequence>MWAITLLKQYKWPLGVTSSLLLLGTCCFHWRAKILSAYLSYQLGIPIRVQQCYFGKAWIKLVDIKVTAEQDLSSSSSVTPAEALYIPELRIDIEQQATEQVRRRLLHFQVLKPHINLVFQNIQMTDNNWRRLARLAKRPKKRSDEKSSSIQLGRIFLGKGASLSVYSCTLQQKLIQDIHLQEMYLDTNEFRSLDGLAGFVERISATKILEGNVLTMPPEAKQALKNYAKDIVKQRWDSTKVKLDETIDKWSKVLEDSTKSFDEMWQHHSNKYKQWKEKGISTLSGGDSWLSKLSLSRGNS</sequence>
<proteinExistence type="predicted"/>
<comment type="caution">
    <text evidence="1">The sequence shown here is derived from an EMBL/GenBank/DDBJ whole genome shotgun (WGS) entry which is preliminary data.</text>
</comment>
<dbReference type="Proteomes" id="UP001300502">
    <property type="component" value="Unassembled WGS sequence"/>
</dbReference>
<dbReference type="EMBL" id="JANCYU010000019">
    <property type="protein sequence ID" value="KAK4523693.1"/>
    <property type="molecule type" value="Genomic_DNA"/>
</dbReference>
<reference evidence="1 2" key="1">
    <citation type="submission" date="2022-07" db="EMBL/GenBank/DDBJ databases">
        <title>Genome-wide signatures of adaptation to extreme environments.</title>
        <authorList>
            <person name="Cho C.H."/>
            <person name="Yoon H.S."/>
        </authorList>
    </citation>
    <scope>NUCLEOTIDE SEQUENCE [LARGE SCALE GENOMIC DNA]</scope>
    <source>
        <strain evidence="1 2">108.79 E11</strain>
    </source>
</reference>
<name>A0AAV9I8R7_9RHOD</name>
<evidence type="ECO:0000313" key="2">
    <source>
        <dbReference type="Proteomes" id="UP001300502"/>
    </source>
</evidence>
<accession>A0AAV9I8R7</accession>
<gene>
    <name evidence="1" type="ORF">GAYE_PCTG75G1589</name>
</gene>
<organism evidence="1 2">
    <name type="scientific">Galdieria yellowstonensis</name>
    <dbReference type="NCBI Taxonomy" id="3028027"/>
    <lineage>
        <taxon>Eukaryota</taxon>
        <taxon>Rhodophyta</taxon>
        <taxon>Bangiophyceae</taxon>
        <taxon>Galdieriales</taxon>
        <taxon>Galdieriaceae</taxon>
        <taxon>Galdieria</taxon>
    </lineage>
</organism>
<dbReference type="AlphaFoldDB" id="A0AAV9I8R7"/>
<protein>
    <submittedName>
        <fullName evidence="1">Uncharacterized protein</fullName>
    </submittedName>
</protein>
<evidence type="ECO:0000313" key="1">
    <source>
        <dbReference type="EMBL" id="KAK4523693.1"/>
    </source>
</evidence>